<gene>
    <name evidence="1" type="ORF">GDO81_015057</name>
</gene>
<dbReference type="Proteomes" id="UP000824782">
    <property type="component" value="Unassembled WGS sequence"/>
</dbReference>
<dbReference type="EMBL" id="WNYA01000007">
    <property type="protein sequence ID" value="KAG8560631.1"/>
    <property type="molecule type" value="Genomic_DNA"/>
</dbReference>
<dbReference type="AlphaFoldDB" id="A0AAV7ANA4"/>
<evidence type="ECO:0000313" key="2">
    <source>
        <dbReference type="Proteomes" id="UP000824782"/>
    </source>
</evidence>
<organism evidence="1 2">
    <name type="scientific">Engystomops pustulosus</name>
    <name type="common">Tungara frog</name>
    <name type="synonym">Physalaemus pustulosus</name>
    <dbReference type="NCBI Taxonomy" id="76066"/>
    <lineage>
        <taxon>Eukaryota</taxon>
        <taxon>Metazoa</taxon>
        <taxon>Chordata</taxon>
        <taxon>Craniata</taxon>
        <taxon>Vertebrata</taxon>
        <taxon>Euteleostomi</taxon>
        <taxon>Amphibia</taxon>
        <taxon>Batrachia</taxon>
        <taxon>Anura</taxon>
        <taxon>Neobatrachia</taxon>
        <taxon>Hyloidea</taxon>
        <taxon>Leptodactylidae</taxon>
        <taxon>Leiuperinae</taxon>
        <taxon>Engystomops</taxon>
    </lineage>
</organism>
<comment type="caution">
    <text evidence="1">The sequence shown here is derived from an EMBL/GenBank/DDBJ whole genome shotgun (WGS) entry which is preliminary data.</text>
</comment>
<keyword evidence="2" id="KW-1185">Reference proteome</keyword>
<evidence type="ECO:0000313" key="1">
    <source>
        <dbReference type="EMBL" id="KAG8560631.1"/>
    </source>
</evidence>
<sequence length="111" mass="12455">MKMNEDELFYIHTSYFFPTMIVFSLEQKFVSGQSQEARISAADDSSRCDFPGGYLNGTSAEYTHSSRLLLPLYGRRMEAKQAQVGCLGSKHEFLSSGTEKPSLSNLLVLLF</sequence>
<reference evidence="1" key="1">
    <citation type="thesis" date="2020" institute="ProQuest LLC" country="789 East Eisenhower Parkway, Ann Arbor, MI, USA">
        <title>Comparative Genomics and Chromosome Evolution.</title>
        <authorList>
            <person name="Mudd A.B."/>
        </authorList>
    </citation>
    <scope>NUCLEOTIDE SEQUENCE</scope>
    <source>
        <strain evidence="1">237g6f4</strain>
        <tissue evidence="1">Blood</tissue>
    </source>
</reference>
<accession>A0AAV7ANA4</accession>
<proteinExistence type="predicted"/>
<name>A0AAV7ANA4_ENGPU</name>
<protein>
    <submittedName>
        <fullName evidence="1">Uncharacterized protein</fullName>
    </submittedName>
</protein>